<evidence type="ECO:0000313" key="2">
    <source>
        <dbReference type="Proteomes" id="UP000494365"/>
    </source>
</evidence>
<protein>
    <submittedName>
        <fullName evidence="1">Uncharacterized protein</fullName>
    </submittedName>
</protein>
<keyword evidence="2" id="KW-1185">Reference proteome</keyword>
<evidence type="ECO:0000313" key="1">
    <source>
        <dbReference type="EMBL" id="CAB3810662.1"/>
    </source>
</evidence>
<dbReference type="EMBL" id="CADIKK010000147">
    <property type="protein sequence ID" value="CAB3810662.1"/>
    <property type="molecule type" value="Genomic_DNA"/>
</dbReference>
<organism evidence="1 2">
    <name type="scientific">Paraburkholderia ultramafica</name>
    <dbReference type="NCBI Taxonomy" id="1544867"/>
    <lineage>
        <taxon>Bacteria</taxon>
        <taxon>Pseudomonadati</taxon>
        <taxon>Pseudomonadota</taxon>
        <taxon>Betaproteobacteria</taxon>
        <taxon>Burkholderiales</taxon>
        <taxon>Burkholderiaceae</taxon>
        <taxon>Paraburkholderia</taxon>
    </lineage>
</organism>
<reference evidence="1 2" key="1">
    <citation type="submission" date="2020-04" db="EMBL/GenBank/DDBJ databases">
        <authorList>
            <person name="De Canck E."/>
        </authorList>
    </citation>
    <scope>NUCLEOTIDE SEQUENCE [LARGE SCALE GENOMIC DNA]</scope>
    <source>
        <strain evidence="1 2">LMG 28614</strain>
    </source>
</reference>
<gene>
    <name evidence="1" type="ORF">LMG28614_07317</name>
</gene>
<accession>A0A6S7C4I7</accession>
<sequence length="44" mass="4330">MTICETGGGMVVNRSPGGTGVLAIWQCTHSIGSAAVKGSVPVSI</sequence>
<proteinExistence type="predicted"/>
<dbReference type="AlphaFoldDB" id="A0A6S7C4I7"/>
<name>A0A6S7C4I7_9BURK</name>
<dbReference type="Proteomes" id="UP000494365">
    <property type="component" value="Unassembled WGS sequence"/>
</dbReference>